<dbReference type="PROSITE" id="PS50893">
    <property type="entry name" value="ABC_TRANSPORTER_2"/>
    <property type="match status" value="1"/>
</dbReference>
<keyword evidence="7" id="KW-1185">Reference proteome</keyword>
<evidence type="ECO:0000256" key="3">
    <source>
        <dbReference type="ARBA" id="ARBA00022840"/>
    </source>
</evidence>
<evidence type="ECO:0000313" key="6">
    <source>
        <dbReference type="EMBL" id="SNX73990.1"/>
    </source>
</evidence>
<dbReference type="RefSeq" id="WP_097159716.1">
    <property type="nucleotide sequence ID" value="NZ_JBEPMQ010000008.1"/>
</dbReference>
<dbReference type="Pfam" id="PF00005">
    <property type="entry name" value="ABC_tran"/>
    <property type="match status" value="1"/>
</dbReference>
<evidence type="ECO:0000256" key="4">
    <source>
        <dbReference type="ARBA" id="ARBA00022967"/>
    </source>
</evidence>
<dbReference type="InterPro" id="IPR027417">
    <property type="entry name" value="P-loop_NTPase"/>
</dbReference>
<dbReference type="SUPFAM" id="SSF52540">
    <property type="entry name" value="P-loop containing nucleoside triphosphate hydrolases"/>
    <property type="match status" value="1"/>
</dbReference>
<dbReference type="FunFam" id="3.40.50.300:FF:000134">
    <property type="entry name" value="Iron-enterobactin ABC transporter ATP-binding protein"/>
    <property type="match status" value="1"/>
</dbReference>
<evidence type="ECO:0000313" key="7">
    <source>
        <dbReference type="Proteomes" id="UP000219546"/>
    </source>
</evidence>
<feature type="domain" description="ABC transporter" evidence="5">
    <location>
        <begin position="2"/>
        <end position="239"/>
    </location>
</feature>
<keyword evidence="3 6" id="KW-0067">ATP-binding</keyword>
<dbReference type="CDD" id="cd03214">
    <property type="entry name" value="ABC_Iron-Siderophores_B12_Hemin"/>
    <property type="match status" value="1"/>
</dbReference>
<protein>
    <submittedName>
        <fullName evidence="6">Iron complex transport system ATP-binding protein</fullName>
    </submittedName>
</protein>
<dbReference type="Gene3D" id="3.40.50.300">
    <property type="entry name" value="P-loop containing nucleotide triphosphate hydrolases"/>
    <property type="match status" value="1"/>
</dbReference>
<dbReference type="SMART" id="SM00382">
    <property type="entry name" value="AAA"/>
    <property type="match status" value="1"/>
</dbReference>
<dbReference type="AlphaFoldDB" id="A0A285D2E8"/>
<dbReference type="PROSITE" id="PS00211">
    <property type="entry name" value="ABC_TRANSPORTER_1"/>
    <property type="match status" value="1"/>
</dbReference>
<keyword evidence="2" id="KW-0547">Nucleotide-binding</keyword>
<evidence type="ECO:0000256" key="1">
    <source>
        <dbReference type="ARBA" id="ARBA00022448"/>
    </source>
</evidence>
<evidence type="ECO:0000256" key="2">
    <source>
        <dbReference type="ARBA" id="ARBA00022741"/>
    </source>
</evidence>
<dbReference type="EMBL" id="OAOP01000008">
    <property type="protein sequence ID" value="SNX73990.1"/>
    <property type="molecule type" value="Genomic_DNA"/>
</dbReference>
<sequence length="485" mass="53196">MLKVRKVSGGYENKIIVSDVSFSVHKGEFIGILGPNGSGKTTLLKLVSGALQITAGEIIIKDMPLPAFKPAELAKILAVLPQSTESSFSFTVKETVSFGRYPYQKGLFKQWSETDEQAVLEALAHTNLTHYQNEDVLSLSGGEKQRVFLAQALAQEPEIFLLDEPTNHLDLSHQKGLMDLLKLWTKEKQMTVVSVFHDLNLASLYCDRLILMDQGTIVSIGSPWEVLTEESVQRVYHTDVRRQPHPNVPRPQLAMMPAGNKEEDAEIITTETLSIQPKHIVFQSPFSLKTISSSVVNSGIGWFSTFINRHVEMDYNCEDSSAEMKQYIQKEGFRVSDTVAMMTAIPLSTGVVKEYRDGDTSLFVVVTAGIGGAVDVSQSFRYSRTLQPGTINIMIFVNGHLSEEAFLQGVVTATEAKAKVLADLGVKDALSHTIATGTATDSILLAATQKGRYFQYAGPITDLGKGIGKCVYQATIKAIQGVSKE</sequence>
<dbReference type="InterPro" id="IPR017871">
    <property type="entry name" value="ABC_transporter-like_CS"/>
</dbReference>
<dbReference type="GO" id="GO:0005524">
    <property type="term" value="F:ATP binding"/>
    <property type="evidence" value="ECO:0007669"/>
    <property type="project" value="UniProtKB-KW"/>
</dbReference>
<dbReference type="Pfam" id="PF01955">
    <property type="entry name" value="CbiZ"/>
    <property type="match status" value="1"/>
</dbReference>
<dbReference type="InterPro" id="IPR002808">
    <property type="entry name" value="AdoCbi_amidolase"/>
</dbReference>
<organism evidence="6 7">
    <name type="scientific">Bacillus oleivorans</name>
    <dbReference type="NCBI Taxonomy" id="1448271"/>
    <lineage>
        <taxon>Bacteria</taxon>
        <taxon>Bacillati</taxon>
        <taxon>Bacillota</taxon>
        <taxon>Bacilli</taxon>
        <taxon>Bacillales</taxon>
        <taxon>Bacillaceae</taxon>
        <taxon>Bacillus</taxon>
    </lineage>
</organism>
<dbReference type="GO" id="GO:0016887">
    <property type="term" value="F:ATP hydrolysis activity"/>
    <property type="evidence" value="ECO:0007669"/>
    <property type="project" value="InterPro"/>
</dbReference>
<accession>A0A285D2E8</accession>
<name>A0A285D2E8_9BACI</name>
<reference evidence="6 7" key="1">
    <citation type="submission" date="2017-08" db="EMBL/GenBank/DDBJ databases">
        <authorList>
            <person name="de Groot N.N."/>
        </authorList>
    </citation>
    <scope>NUCLEOTIDE SEQUENCE [LARGE SCALE GENOMIC DNA]</scope>
    <source>
        <strain evidence="6 7">JC228</strain>
    </source>
</reference>
<dbReference type="OrthoDB" id="9787851at2"/>
<evidence type="ECO:0000259" key="5">
    <source>
        <dbReference type="PROSITE" id="PS50893"/>
    </source>
</evidence>
<keyword evidence="1" id="KW-0813">Transport</keyword>
<gene>
    <name evidence="6" type="ORF">SAMN05877753_10877</name>
</gene>
<dbReference type="PANTHER" id="PTHR42794:SF1">
    <property type="entry name" value="HEMIN IMPORT ATP-BINDING PROTEIN HMUV"/>
    <property type="match status" value="1"/>
</dbReference>
<dbReference type="InterPro" id="IPR003593">
    <property type="entry name" value="AAA+_ATPase"/>
</dbReference>
<dbReference type="PANTHER" id="PTHR42794">
    <property type="entry name" value="HEMIN IMPORT ATP-BINDING PROTEIN HMUV"/>
    <property type="match status" value="1"/>
</dbReference>
<keyword evidence="4" id="KW-1278">Translocase</keyword>
<dbReference type="InterPro" id="IPR003439">
    <property type="entry name" value="ABC_transporter-like_ATP-bd"/>
</dbReference>
<dbReference type="Proteomes" id="UP000219546">
    <property type="component" value="Unassembled WGS sequence"/>
</dbReference>
<proteinExistence type="predicted"/>